<keyword evidence="4" id="KW-1185">Reference proteome</keyword>
<keyword evidence="2" id="KW-1133">Transmembrane helix</keyword>
<feature type="region of interest" description="Disordered" evidence="1">
    <location>
        <begin position="74"/>
        <end position="95"/>
    </location>
</feature>
<accession>A0AAE0XS29</accession>
<proteinExistence type="predicted"/>
<evidence type="ECO:0000256" key="1">
    <source>
        <dbReference type="SAM" id="MobiDB-lite"/>
    </source>
</evidence>
<evidence type="ECO:0000256" key="2">
    <source>
        <dbReference type="SAM" id="Phobius"/>
    </source>
</evidence>
<sequence length="131" mass="15089">MIVIAYDRRPHEGLIELLEECYWSFHIELLFLDKHLHGELLGHLFNRKCRDISSKLLDELMFSFLILTPLTDTRTTTTTTSPTTKDDTTEATTDTSDSTRRLDKWVIPVILAVNIILLVVMVVVLCVICRK</sequence>
<reference evidence="3" key="1">
    <citation type="journal article" date="2023" name="G3 (Bethesda)">
        <title>A reference genome for the long-term kleptoplast-retaining sea slug Elysia crispata morphotype clarki.</title>
        <authorList>
            <person name="Eastman K.E."/>
            <person name="Pendleton A.L."/>
            <person name="Shaikh M.A."/>
            <person name="Suttiyut T."/>
            <person name="Ogas R."/>
            <person name="Tomko P."/>
            <person name="Gavelis G."/>
            <person name="Widhalm J.R."/>
            <person name="Wisecaver J.H."/>
        </authorList>
    </citation>
    <scope>NUCLEOTIDE SEQUENCE</scope>
    <source>
        <strain evidence="3">ECLA1</strain>
    </source>
</reference>
<feature type="compositionally biased region" description="Low complexity" evidence="1">
    <location>
        <begin position="74"/>
        <end position="83"/>
    </location>
</feature>
<name>A0AAE0XS29_9GAST</name>
<dbReference type="Proteomes" id="UP001283361">
    <property type="component" value="Unassembled WGS sequence"/>
</dbReference>
<dbReference type="EMBL" id="JAWDGP010007736">
    <property type="protein sequence ID" value="KAK3706893.1"/>
    <property type="molecule type" value="Genomic_DNA"/>
</dbReference>
<dbReference type="AlphaFoldDB" id="A0AAE0XS29"/>
<protein>
    <submittedName>
        <fullName evidence="3">Uncharacterized protein</fullName>
    </submittedName>
</protein>
<feature type="transmembrane region" description="Helical" evidence="2">
    <location>
        <begin position="105"/>
        <end position="128"/>
    </location>
</feature>
<comment type="caution">
    <text evidence="3">The sequence shown here is derived from an EMBL/GenBank/DDBJ whole genome shotgun (WGS) entry which is preliminary data.</text>
</comment>
<organism evidence="3 4">
    <name type="scientific">Elysia crispata</name>
    <name type="common">lettuce slug</name>
    <dbReference type="NCBI Taxonomy" id="231223"/>
    <lineage>
        <taxon>Eukaryota</taxon>
        <taxon>Metazoa</taxon>
        <taxon>Spiralia</taxon>
        <taxon>Lophotrochozoa</taxon>
        <taxon>Mollusca</taxon>
        <taxon>Gastropoda</taxon>
        <taxon>Heterobranchia</taxon>
        <taxon>Euthyneura</taxon>
        <taxon>Panpulmonata</taxon>
        <taxon>Sacoglossa</taxon>
        <taxon>Placobranchoidea</taxon>
        <taxon>Plakobranchidae</taxon>
        <taxon>Elysia</taxon>
    </lineage>
</organism>
<evidence type="ECO:0000313" key="3">
    <source>
        <dbReference type="EMBL" id="KAK3706893.1"/>
    </source>
</evidence>
<keyword evidence="2" id="KW-0812">Transmembrane</keyword>
<gene>
    <name evidence="3" type="ORF">RRG08_051296</name>
</gene>
<keyword evidence="2" id="KW-0472">Membrane</keyword>
<evidence type="ECO:0000313" key="4">
    <source>
        <dbReference type="Proteomes" id="UP001283361"/>
    </source>
</evidence>